<dbReference type="InterPro" id="IPR011765">
    <property type="entry name" value="Pept_M16_N"/>
</dbReference>
<evidence type="ECO:0000256" key="4">
    <source>
        <dbReference type="ARBA" id="ARBA00022723"/>
    </source>
</evidence>
<protein>
    <submittedName>
        <fullName evidence="12">Insulinase family protein</fullName>
    </submittedName>
</protein>
<dbReference type="Gene3D" id="3.30.830.10">
    <property type="entry name" value="Metalloenzyme, LuxS/M16 peptidase-like"/>
    <property type="match status" value="4"/>
</dbReference>
<reference evidence="12" key="1">
    <citation type="submission" date="2022-07" db="EMBL/GenBank/DDBJ databases">
        <title>Characterization of the Novel Bacterium Alteromonas immobilis LMIT006 and Alteromonas gregis LMIT007.</title>
        <authorList>
            <person name="Lin X."/>
        </authorList>
    </citation>
    <scope>NUCLEOTIDE SEQUENCE</scope>
    <source>
        <strain evidence="12">LMIT007</strain>
    </source>
</reference>
<feature type="domain" description="Peptidase M16 N-terminal" evidence="10">
    <location>
        <begin position="62"/>
        <end position="188"/>
    </location>
</feature>
<evidence type="ECO:0000256" key="9">
    <source>
        <dbReference type="SAM" id="SignalP"/>
    </source>
</evidence>
<keyword evidence="13" id="KW-1185">Reference proteome</keyword>
<dbReference type="EMBL" id="JANATA010000001">
    <property type="protein sequence ID" value="MCP3427696.1"/>
    <property type="molecule type" value="Genomic_DNA"/>
</dbReference>
<name>A0AA41WZQ5_9ALTE</name>
<keyword evidence="6" id="KW-0862">Zinc</keyword>
<dbReference type="PANTHER" id="PTHR43690">
    <property type="entry name" value="NARDILYSIN"/>
    <property type="match status" value="1"/>
</dbReference>
<comment type="cofactor">
    <cofactor evidence="1">
        <name>Zn(2+)</name>
        <dbReference type="ChEBI" id="CHEBI:29105"/>
    </cofactor>
</comment>
<dbReference type="InterPro" id="IPR007863">
    <property type="entry name" value="Peptidase_M16_C"/>
</dbReference>
<dbReference type="PANTHER" id="PTHR43690:SF17">
    <property type="entry name" value="PROTEIN YHJJ"/>
    <property type="match status" value="1"/>
</dbReference>
<dbReference type="Pfam" id="PF05193">
    <property type="entry name" value="Peptidase_M16_C"/>
    <property type="match status" value="2"/>
</dbReference>
<evidence type="ECO:0000259" key="10">
    <source>
        <dbReference type="Pfam" id="PF00675"/>
    </source>
</evidence>
<feature type="chain" id="PRO_5041346693" evidence="9">
    <location>
        <begin position="20"/>
        <end position="947"/>
    </location>
</feature>
<feature type="domain" description="Peptidase M16 C-terminal" evidence="11">
    <location>
        <begin position="220"/>
        <end position="399"/>
    </location>
</feature>
<evidence type="ECO:0000256" key="7">
    <source>
        <dbReference type="ARBA" id="ARBA00023049"/>
    </source>
</evidence>
<dbReference type="AlphaFoldDB" id="A0AA41WZQ5"/>
<dbReference type="GO" id="GO:0004222">
    <property type="term" value="F:metalloendopeptidase activity"/>
    <property type="evidence" value="ECO:0007669"/>
    <property type="project" value="InterPro"/>
</dbReference>
<dbReference type="RefSeq" id="WP_254098283.1">
    <property type="nucleotide sequence ID" value="NZ_JANATA010000001.1"/>
</dbReference>
<evidence type="ECO:0000256" key="8">
    <source>
        <dbReference type="RuleBase" id="RU004447"/>
    </source>
</evidence>
<dbReference type="InterPro" id="IPR001431">
    <property type="entry name" value="Pept_M16_Zn_BS"/>
</dbReference>
<keyword evidence="3" id="KW-0645">Protease</keyword>
<feature type="signal peptide" evidence="9">
    <location>
        <begin position="1"/>
        <end position="19"/>
    </location>
</feature>
<evidence type="ECO:0000256" key="1">
    <source>
        <dbReference type="ARBA" id="ARBA00001947"/>
    </source>
</evidence>
<dbReference type="GO" id="GO:0006508">
    <property type="term" value="P:proteolysis"/>
    <property type="evidence" value="ECO:0007669"/>
    <property type="project" value="UniProtKB-KW"/>
</dbReference>
<keyword evidence="9" id="KW-0732">Signal</keyword>
<dbReference type="SUPFAM" id="SSF63411">
    <property type="entry name" value="LuxS/MPP-like metallohydrolase"/>
    <property type="match status" value="3"/>
</dbReference>
<evidence type="ECO:0000256" key="2">
    <source>
        <dbReference type="ARBA" id="ARBA00007261"/>
    </source>
</evidence>
<comment type="similarity">
    <text evidence="2 8">Belongs to the peptidase M16 family.</text>
</comment>
<evidence type="ECO:0000256" key="3">
    <source>
        <dbReference type="ARBA" id="ARBA00022670"/>
    </source>
</evidence>
<evidence type="ECO:0000313" key="13">
    <source>
        <dbReference type="Proteomes" id="UP001165413"/>
    </source>
</evidence>
<organism evidence="12 13">
    <name type="scientific">Opacimonas viscosa</name>
    <dbReference type="NCBI Taxonomy" id="2961944"/>
    <lineage>
        <taxon>Bacteria</taxon>
        <taxon>Pseudomonadati</taxon>
        <taxon>Pseudomonadota</taxon>
        <taxon>Gammaproteobacteria</taxon>
        <taxon>Alteromonadales</taxon>
        <taxon>Alteromonadaceae</taxon>
        <taxon>Opacimonas</taxon>
    </lineage>
</organism>
<evidence type="ECO:0000259" key="11">
    <source>
        <dbReference type="Pfam" id="PF05193"/>
    </source>
</evidence>
<evidence type="ECO:0000256" key="6">
    <source>
        <dbReference type="ARBA" id="ARBA00022833"/>
    </source>
</evidence>
<feature type="domain" description="Peptidase M16 C-terminal" evidence="11">
    <location>
        <begin position="712"/>
        <end position="872"/>
    </location>
</feature>
<evidence type="ECO:0000313" key="12">
    <source>
        <dbReference type="EMBL" id="MCP3427696.1"/>
    </source>
</evidence>
<dbReference type="GO" id="GO:0046872">
    <property type="term" value="F:metal ion binding"/>
    <property type="evidence" value="ECO:0007669"/>
    <property type="project" value="UniProtKB-KW"/>
</dbReference>
<dbReference type="InterPro" id="IPR011249">
    <property type="entry name" value="Metalloenz_LuxS/M16"/>
</dbReference>
<accession>A0AA41WZQ5</accession>
<dbReference type="InterPro" id="IPR050626">
    <property type="entry name" value="Peptidase_M16"/>
</dbReference>
<keyword evidence="5" id="KW-0378">Hydrolase</keyword>
<keyword evidence="7" id="KW-0482">Metalloprotease</keyword>
<keyword evidence="4" id="KW-0479">Metal-binding</keyword>
<proteinExistence type="inferred from homology"/>
<evidence type="ECO:0000256" key="5">
    <source>
        <dbReference type="ARBA" id="ARBA00022801"/>
    </source>
</evidence>
<dbReference type="PROSITE" id="PS00143">
    <property type="entry name" value="INSULINASE"/>
    <property type="match status" value="1"/>
</dbReference>
<dbReference type="Proteomes" id="UP001165413">
    <property type="component" value="Unassembled WGS sequence"/>
</dbReference>
<comment type="caution">
    <text evidence="12">The sequence shown here is derived from an EMBL/GenBank/DDBJ whole genome shotgun (WGS) entry which is preliminary data.</text>
</comment>
<sequence length="947" mass="105376">MKRFTLPVVFLTLLLTACASTTPVMSIPEQWQKGLYEFKTELKQSDRIHSGVLSNGLRYHLVENQTPKNEIIMRMHVAVGSIYEQEDEQGLAHLLEHMAFNGSKNVPEGEMVAILERVGLAFGADTNASTSFEETIYKLNLPQNDPQMVDTALFLLRETASNLLIEPSALAKEIPVVTAEFEARNNIYAKAFKSAFSAWTEGLIYPERFAIGKIPVLEAMQAQQLRDFYHRHYTIDNTQIIIVGDFVKSDMLVALEKHFADWDNSQAPVAVDIGTLKPFTEPQVNIFTGTGLPTQVSLNFITPWSKQEDTIETRRANTIVQLANGILNYRLSSLVLAGNAPFEGAGAGHSVQFSAVELSQLAAQTTVENWSDSLAVLVNEVEKMKRFGVTDAELIRQVSAVRNALFTAAAEKDTMQSGVIANALLGYINNGGFVTEPDLEFALFSEMMETFSLAEVNAVIKAQFERTMPLIHIQSEPAFNADKNEVIRVYQSALQDDVTKNAVQAKSEFAYTDFGPMGEITEQAYDETDDIHQYTFANGVRVLHKPTTLTAGEVLINVHYGPGTKSLPKHLPGLKELYNFYYVAGLGKHDINELRGILSDKDVSLNFNARFNGLGGVFSSSAERIDIQLQLITAFITDPSLNPDLLNLYRKNIEQSEKERKTTLQAVRSYELTNQLYGNDYRIGAPPTEALLARDFSDIDTLLQQALQGYPFTVTVVGDIAPDVLKDAVAKTFGALAISATVPEREWVDDFALIAPQTFTLEHAGNPENAAVLRRFKTVDRSDIKRSATLNVLADVMRLKVQAKIREELGAAYSPAVVNNQSRDIKDDGFIGFDTLTSPSQIPEVQQAYTDIIAELQTVGGITEDELQRALQPILANLASSEERNGFWLYRVDRLHREPNTMQEWRNLPEVYQSITVADLRASAMRYLIPERQIDGLILPMTHTASQ</sequence>
<gene>
    <name evidence="12" type="ORF">NLF92_01920</name>
</gene>
<dbReference type="Pfam" id="PF00675">
    <property type="entry name" value="Peptidase_M16"/>
    <property type="match status" value="1"/>
</dbReference>
<dbReference type="PROSITE" id="PS51257">
    <property type="entry name" value="PROKAR_LIPOPROTEIN"/>
    <property type="match status" value="1"/>
</dbReference>